<sequence length="86" mass="9526">MSGALVALEFSHPRADGTHFRRIKSLGLARQMRSYIQCRFSAQKEQDMDSIELLVYAVIGVVGTLGVAAVIGYKVADHLDKKHHTD</sequence>
<keyword evidence="1" id="KW-0812">Transmembrane</keyword>
<evidence type="ECO:0000313" key="2">
    <source>
        <dbReference type="EMBL" id="MQU29188.1"/>
    </source>
</evidence>
<organism evidence="2 3">
    <name type="scientific">Pseudomonas helleri</name>
    <dbReference type="NCBI Taxonomy" id="1608996"/>
    <lineage>
        <taxon>Bacteria</taxon>
        <taxon>Pseudomonadati</taxon>
        <taxon>Pseudomonadota</taxon>
        <taxon>Gammaproteobacteria</taxon>
        <taxon>Pseudomonadales</taxon>
        <taxon>Pseudomonadaceae</taxon>
        <taxon>Pseudomonas</taxon>
    </lineage>
</organism>
<evidence type="ECO:0000256" key="1">
    <source>
        <dbReference type="SAM" id="Phobius"/>
    </source>
</evidence>
<keyword evidence="1" id="KW-0472">Membrane</keyword>
<dbReference type="EMBL" id="WIVW01000054">
    <property type="protein sequence ID" value="MQU29188.1"/>
    <property type="molecule type" value="Genomic_DNA"/>
</dbReference>
<gene>
    <name evidence="2" type="ORF">GHO29_22230</name>
</gene>
<name>A0A7X1Y4M0_9PSED</name>
<accession>A0A7X1Y4M0</accession>
<evidence type="ECO:0000313" key="3">
    <source>
        <dbReference type="Proteomes" id="UP000437970"/>
    </source>
</evidence>
<keyword evidence="1" id="KW-1133">Transmembrane helix</keyword>
<dbReference type="AlphaFoldDB" id="A0A7X1Y4M0"/>
<dbReference type="RefSeq" id="WP_076962721.1">
    <property type="nucleotide sequence ID" value="NZ_WIVW01000054.1"/>
</dbReference>
<feature type="transmembrane region" description="Helical" evidence="1">
    <location>
        <begin position="53"/>
        <end position="73"/>
    </location>
</feature>
<dbReference type="Proteomes" id="UP000437970">
    <property type="component" value="Unassembled WGS sequence"/>
</dbReference>
<reference evidence="2 3" key="1">
    <citation type="submission" date="2019-10" db="EMBL/GenBank/DDBJ databases">
        <title>Evaluation of single-gene subtyping targets for Pseudomonas.</title>
        <authorList>
            <person name="Reichler S.J."/>
            <person name="Orsi R.H."/>
            <person name="Wiedmann M."/>
            <person name="Martin N.H."/>
            <person name="Murphy S.I."/>
        </authorList>
    </citation>
    <scope>NUCLEOTIDE SEQUENCE [LARGE SCALE GENOMIC DNA]</scope>
    <source>
        <strain evidence="2 3">FSL R10-1984</strain>
    </source>
</reference>
<proteinExistence type="predicted"/>
<protein>
    <submittedName>
        <fullName evidence="2">Uncharacterized protein</fullName>
    </submittedName>
</protein>
<comment type="caution">
    <text evidence="2">The sequence shown here is derived from an EMBL/GenBank/DDBJ whole genome shotgun (WGS) entry which is preliminary data.</text>
</comment>